<gene>
    <name evidence="2" type="ORF">CPYG_00057</name>
</gene>
<proteinExistence type="predicted"/>
<evidence type="ECO:0000313" key="3">
    <source>
        <dbReference type="Proteomes" id="UP000502917"/>
    </source>
</evidence>
<accession>M1PWY0</accession>
<sequence length="267" mass="31330">MEVTANEGWDLSEFDKNLIDWTDSQFFGQTEYQNKYFVVNSQVTPWRQMRQAIMEIQTRLNAIQKVTIQYKRTKNDIERTKVEMEEEENKFYKQDKEYELELLYIDLQVWDNKMRQSKDEIEGLLRIIKEKLGKNPDEEYDFEELKETVLNKEIEEKEEHKYWIARMAKQSALDLLTTGRLQAGNLDSMLMMSPEDQAAVTDLALTYSTAMNINIGKIKAAAEKKVEHLMENETPQMFDTTGVLTDYAHNNVTGRSILPSDKPEDKS</sequence>
<evidence type="ECO:0000313" key="2">
    <source>
        <dbReference type="EMBL" id="AGF91352.1"/>
    </source>
</evidence>
<organism evidence="2 3">
    <name type="scientific">Cyanophage P-SS1</name>
    <dbReference type="NCBI Taxonomy" id="889957"/>
    <lineage>
        <taxon>Viruses</taxon>
        <taxon>Duplodnaviria</taxon>
        <taxon>Heunggongvirae</taxon>
        <taxon>Uroviricota</taxon>
        <taxon>Caudoviricetes</taxon>
        <taxon>Pantevenvirales</taxon>
        <taxon>Kyanoviridae</taxon>
        <taxon>Ronodorvirus</taxon>
        <taxon>Ronodorvirus ssm4</taxon>
    </lineage>
</organism>
<dbReference type="EMBL" id="JF974306">
    <property type="protein sequence ID" value="AGF91352.1"/>
    <property type="molecule type" value="Genomic_DNA"/>
</dbReference>
<protein>
    <submittedName>
        <fullName evidence="2">Uncharacterized protein</fullName>
    </submittedName>
</protein>
<keyword evidence="1" id="KW-0175">Coiled coil</keyword>
<name>M1PWY0_9CAUD</name>
<reference evidence="2 3" key="1">
    <citation type="submission" date="2010-12" db="EMBL/GenBank/DDBJ databases">
        <title>The Genome Sequence of Cyanophage P-SS1.</title>
        <authorList>
            <consortium name="The Broad Institute Genome Sequencing Platform"/>
            <person name="Henn M.R."/>
            <person name="Sullivan M.S."/>
            <person name="Osburne M.S."/>
            <person name="Levin J."/>
            <person name="Malboeuf C."/>
            <person name="Casali M."/>
            <person name="Russ C."/>
            <person name="Lennon N."/>
            <person name="Chapman S.B."/>
            <person name="Erlich R."/>
            <person name="Young S.K."/>
            <person name="Yandava C."/>
            <person name="Zeng Q."/>
            <person name="Alvarado L."/>
            <person name="Anderson S."/>
            <person name="Berlin A."/>
            <person name="Chen Z."/>
            <person name="Freedman E."/>
            <person name="Gellesch M."/>
            <person name="Goldberg J."/>
            <person name="Green L."/>
            <person name="Griggs A."/>
            <person name="Gujja S."/>
            <person name="Heilman E.R."/>
            <person name="Heiman D."/>
            <person name="Hollinger A."/>
            <person name="Howarth C."/>
            <person name="Larson L."/>
            <person name="Mehta T."/>
            <person name="Pearson M."/>
            <person name="Roberts A."/>
            <person name="Ryan E."/>
            <person name="Saif S."/>
            <person name="Shea T."/>
            <person name="Shenoy N."/>
            <person name="Sisk P."/>
            <person name="Stolte C."/>
            <person name="Sykes S."/>
            <person name="White J."/>
            <person name="Yu Q."/>
            <person name="Coleman M.L."/>
            <person name="Huang K.H."/>
            <person name="Weigele P.R."/>
            <person name="DeFrancesco A.S."/>
            <person name="Kern S.E."/>
            <person name="Thompson L.R."/>
            <person name="Fu R."/>
            <person name="Hombeck B."/>
            <person name="Chisholm S.W."/>
            <person name="Haas B."/>
            <person name="Nusbaum C."/>
            <person name="Birren B."/>
        </authorList>
    </citation>
    <scope>NUCLEOTIDE SEQUENCE [LARGE SCALE GENOMIC DNA]</scope>
    <source>
        <strain evidence="2 3">P-SS1</strain>
    </source>
</reference>
<feature type="coiled-coil region" evidence="1">
    <location>
        <begin position="63"/>
        <end position="90"/>
    </location>
</feature>
<evidence type="ECO:0000256" key="1">
    <source>
        <dbReference type="SAM" id="Coils"/>
    </source>
</evidence>
<dbReference type="Proteomes" id="UP000502917">
    <property type="component" value="Segment"/>
</dbReference>